<proteinExistence type="inferred from homology"/>
<name>A0A1S3HCY7_LINAN</name>
<dbReference type="Pfam" id="PF05277">
    <property type="entry name" value="DUF726"/>
    <property type="match status" value="1"/>
</dbReference>
<dbReference type="InterPro" id="IPR007941">
    <property type="entry name" value="DUF726"/>
</dbReference>
<accession>A0A1S3HCY7</accession>
<feature type="region of interest" description="Disordered" evidence="6">
    <location>
        <begin position="568"/>
        <end position="675"/>
    </location>
</feature>
<dbReference type="Gene3D" id="3.40.50.1820">
    <property type="entry name" value="alpha/beta hydrolase"/>
    <property type="match status" value="1"/>
</dbReference>
<dbReference type="InParanoid" id="A0A1S3HCY7"/>
<evidence type="ECO:0000256" key="4">
    <source>
        <dbReference type="ARBA" id="ARBA00022989"/>
    </source>
</evidence>
<keyword evidence="3 7" id="KW-0812">Transmembrane</keyword>
<dbReference type="AlphaFoldDB" id="A0A1S3HCY7"/>
<comment type="subcellular location">
    <subcellularLocation>
        <location evidence="1">Membrane</location>
        <topology evidence="1">Multi-pass membrane protein</topology>
    </subcellularLocation>
</comment>
<keyword evidence="4 7" id="KW-1133">Transmembrane helix</keyword>
<feature type="transmembrane region" description="Helical" evidence="7">
    <location>
        <begin position="249"/>
        <end position="277"/>
    </location>
</feature>
<evidence type="ECO:0000256" key="7">
    <source>
        <dbReference type="SAM" id="Phobius"/>
    </source>
</evidence>
<dbReference type="SUPFAM" id="SSF53474">
    <property type="entry name" value="alpha/beta-Hydrolases"/>
    <property type="match status" value="1"/>
</dbReference>
<dbReference type="GO" id="GO:0016020">
    <property type="term" value="C:membrane"/>
    <property type="evidence" value="ECO:0007669"/>
    <property type="project" value="UniProtKB-SubCell"/>
</dbReference>
<dbReference type="Proteomes" id="UP000085678">
    <property type="component" value="Unplaced"/>
</dbReference>
<dbReference type="PANTHER" id="PTHR17920">
    <property type="entry name" value="TRANSMEMBRANE AND COILED-COIL DOMAIN-CONTAINING PROTEIN 4 TMCO4"/>
    <property type="match status" value="1"/>
</dbReference>
<evidence type="ECO:0000256" key="3">
    <source>
        <dbReference type="ARBA" id="ARBA00022692"/>
    </source>
</evidence>
<comment type="similarity">
    <text evidence="2">Belongs to the TMCO4 family.</text>
</comment>
<dbReference type="KEGG" id="lak:106153832"/>
<evidence type="ECO:0000256" key="5">
    <source>
        <dbReference type="ARBA" id="ARBA00023136"/>
    </source>
</evidence>
<dbReference type="InterPro" id="IPR029058">
    <property type="entry name" value="AB_hydrolase_fold"/>
</dbReference>
<dbReference type="STRING" id="7574.A0A1S3HCY7"/>
<evidence type="ECO:0000256" key="2">
    <source>
        <dbReference type="ARBA" id="ARBA00009824"/>
    </source>
</evidence>
<gene>
    <name evidence="9" type="primary">LOC106153832</name>
</gene>
<feature type="region of interest" description="Disordered" evidence="6">
    <location>
        <begin position="1"/>
        <end position="32"/>
    </location>
</feature>
<feature type="region of interest" description="Disordered" evidence="6">
    <location>
        <begin position="694"/>
        <end position="729"/>
    </location>
</feature>
<sequence length="729" mass="78734">MADEDQADGKFMDDENEVGENSASKDGEPEVENPATLAAAAMVAHSDGEPIQLEKILSSAGLFSYSGLCAVSLKVMFETDFDKKFRMQFLQSVIERLKQSKQVSTSMFALMEGSELLEEADPFVKTLLEEEVIQGDPLLIPKDMLALALKEVMQNRGYYDARMRVLIHHIAWLLKIKSEAVEKLEDAVVEELKAVHKMSEDEVKEKQKNATKRKIKRYALIGLAGVGGGALIGLTGGLAAPFLAAGAGVIIGGAGAAALGTTAGVAIIGSLFGVAGAGLTGYKMKKRVGAVEEFLFEPLSHGNQLHITIAVSGWITQKQPDYKHPWLTLNNGQEQFSLRWESQYLMQMGQAIDYLVSAAVSMAVQETLKTTILAGILTAIAWPSALVTVSGVIDNPWSVCTNRAAEAGRQLAEVLLSRQQGKRPVTLIGFSLGARLIFCCLTELAKRKGCEGIIEDVILLGAPVSGHPKHWEPLSRVVAGKIINVYSRSDWVLKFLYRTASVQFSIAGLAPVKWHNRRLMNFDLTDVVKNHMDYHKKMETILKIIGVKTRPQKIGKLSVGLVQSSSKSLSVKETEESSTSSDSSDSHSITQHSSPTSSNTSASGGEETGNPLQRDIDDTILPREASETNTSDIDGATIGSTEAEPKDVCRTDTGNGHECLSSRASENNSAPVENVEDTAHLLQKLHTSEITQQIATEGGSTLSRGDQNDEDVTHNCTNGSSSSEAIPRS</sequence>
<dbReference type="GeneID" id="106153832"/>
<protein>
    <submittedName>
        <fullName evidence="9">Transmembrane and coiled-coil domain-containing protein 4 isoform X1</fullName>
    </submittedName>
</protein>
<dbReference type="PANTHER" id="PTHR17920:SF3">
    <property type="entry name" value="TRANSMEMBRANE AND COILED-COIL DOMAIN-CONTAINING PROTEIN 4"/>
    <property type="match status" value="1"/>
</dbReference>
<feature type="transmembrane region" description="Helical" evidence="7">
    <location>
        <begin position="372"/>
        <end position="393"/>
    </location>
</feature>
<feature type="compositionally biased region" description="Low complexity" evidence="6">
    <location>
        <begin position="576"/>
        <end position="603"/>
    </location>
</feature>
<evidence type="ECO:0000256" key="6">
    <source>
        <dbReference type="SAM" id="MobiDB-lite"/>
    </source>
</evidence>
<evidence type="ECO:0000313" key="9">
    <source>
        <dbReference type="RefSeq" id="XP_013383391.1"/>
    </source>
</evidence>
<reference evidence="9" key="1">
    <citation type="submission" date="2025-08" db="UniProtKB">
        <authorList>
            <consortium name="RefSeq"/>
        </authorList>
    </citation>
    <scope>IDENTIFICATION</scope>
    <source>
        <tissue evidence="9">Gonads</tissue>
    </source>
</reference>
<evidence type="ECO:0000313" key="8">
    <source>
        <dbReference type="Proteomes" id="UP000085678"/>
    </source>
</evidence>
<feature type="compositionally biased region" description="Polar residues" evidence="6">
    <location>
        <begin position="714"/>
        <end position="729"/>
    </location>
</feature>
<dbReference type="OrthoDB" id="277931at2759"/>
<feature type="compositionally biased region" description="Polar residues" evidence="6">
    <location>
        <begin position="694"/>
        <end position="705"/>
    </location>
</feature>
<feature type="compositionally biased region" description="Basic and acidic residues" evidence="6">
    <location>
        <begin position="614"/>
        <end position="626"/>
    </location>
</feature>
<dbReference type="RefSeq" id="XP_013383391.1">
    <property type="nucleotide sequence ID" value="XM_013527937.1"/>
</dbReference>
<feature type="compositionally biased region" description="Polar residues" evidence="6">
    <location>
        <begin position="662"/>
        <end position="671"/>
    </location>
</feature>
<feature type="transmembrane region" description="Helical" evidence="7">
    <location>
        <begin position="218"/>
        <end position="243"/>
    </location>
</feature>
<organism evidence="8 9">
    <name type="scientific">Lingula anatina</name>
    <name type="common">Brachiopod</name>
    <name type="synonym">Lingula unguis</name>
    <dbReference type="NCBI Taxonomy" id="7574"/>
    <lineage>
        <taxon>Eukaryota</taxon>
        <taxon>Metazoa</taxon>
        <taxon>Spiralia</taxon>
        <taxon>Lophotrochozoa</taxon>
        <taxon>Brachiopoda</taxon>
        <taxon>Linguliformea</taxon>
        <taxon>Lingulata</taxon>
        <taxon>Lingulida</taxon>
        <taxon>Linguloidea</taxon>
        <taxon>Lingulidae</taxon>
        <taxon>Lingula</taxon>
    </lineage>
</organism>
<keyword evidence="5 7" id="KW-0472">Membrane</keyword>
<evidence type="ECO:0000256" key="1">
    <source>
        <dbReference type="ARBA" id="ARBA00004141"/>
    </source>
</evidence>
<keyword evidence="8" id="KW-1185">Reference proteome</keyword>